<dbReference type="CDD" id="cd08060">
    <property type="entry name" value="MPN_UPF0172"/>
    <property type="match status" value="1"/>
</dbReference>
<dbReference type="InterPro" id="IPR005366">
    <property type="entry name" value="EMC8/9"/>
</dbReference>
<dbReference type="GeneTree" id="ENSGT00390000006738"/>
<protein>
    <submittedName>
        <fullName evidence="4">ER membrane protein complex subunit 9</fullName>
    </submittedName>
</protein>
<organism evidence="4 5">
    <name type="scientific">Laticauda laticaudata</name>
    <name type="common">Blue-ringed sea krait</name>
    <name type="synonym">Blue-lipped sea krait</name>
    <dbReference type="NCBI Taxonomy" id="8630"/>
    <lineage>
        <taxon>Eukaryota</taxon>
        <taxon>Metazoa</taxon>
        <taxon>Chordata</taxon>
        <taxon>Craniata</taxon>
        <taxon>Vertebrata</taxon>
        <taxon>Euteleostomi</taxon>
        <taxon>Lepidosauria</taxon>
        <taxon>Squamata</taxon>
        <taxon>Bifurcata</taxon>
        <taxon>Unidentata</taxon>
        <taxon>Episquamata</taxon>
        <taxon>Toxicofera</taxon>
        <taxon>Serpentes</taxon>
        <taxon>Colubroidea</taxon>
        <taxon>Elapidae</taxon>
        <taxon>Laticaudinae</taxon>
        <taxon>Laticauda</taxon>
    </lineage>
</organism>
<dbReference type="Ensembl" id="ENSLLTT00000011712.1">
    <property type="protein sequence ID" value="ENSLLTP00000011265.1"/>
    <property type="gene ID" value="ENSLLTG00000008661.1"/>
</dbReference>
<gene>
    <name evidence="4" type="primary">EMC9</name>
</gene>
<evidence type="ECO:0000259" key="3">
    <source>
        <dbReference type="PROSITE" id="PS50249"/>
    </source>
</evidence>
<evidence type="ECO:0000256" key="1">
    <source>
        <dbReference type="ARBA" id="ARBA00007461"/>
    </source>
</evidence>
<sequence length="210" mass="23702">MGEVEISPRAYIKMCLHAARYPHMAVNGLLLAQKCRLTAGLPECLDITDCVPLFHSNLSLTVMLEVALNQVDSWSSESNLLLAGYYQANSGMDDKSPNTLAQKTAGRIAELYDDAVLIMLDNRKFGINPRLPPLTVLEQRDRQWVPKDKNLVMWTDWESSRHICQSLLEAKEYSRLVDFDSHLDDIRQDWTNQQLNAEIAQLVSVANGSV</sequence>
<proteinExistence type="inferred from homology"/>
<comment type="subunit">
    <text evidence="2">Component of the ER membrane protein complex (EMC). EMC8 and EMC9 are mutually exclusive subunits of the EMC complex.</text>
</comment>
<dbReference type="GO" id="GO:0032977">
    <property type="term" value="F:membrane insertase activity"/>
    <property type="evidence" value="ECO:0007669"/>
    <property type="project" value="Ensembl"/>
</dbReference>
<dbReference type="PROSITE" id="PS50249">
    <property type="entry name" value="MPN"/>
    <property type="match status" value="1"/>
</dbReference>
<dbReference type="GO" id="GO:0072546">
    <property type="term" value="C:EMC complex"/>
    <property type="evidence" value="ECO:0007669"/>
    <property type="project" value="Ensembl"/>
</dbReference>
<dbReference type="GO" id="GO:0071816">
    <property type="term" value="P:tail-anchored membrane protein insertion into ER membrane"/>
    <property type="evidence" value="ECO:0007669"/>
    <property type="project" value="Ensembl"/>
</dbReference>
<evidence type="ECO:0000313" key="4">
    <source>
        <dbReference type="Ensembl" id="ENSLLTP00000011265.1"/>
    </source>
</evidence>
<dbReference type="Pfam" id="PF03665">
    <property type="entry name" value="UPF0172"/>
    <property type="match status" value="1"/>
</dbReference>
<evidence type="ECO:0000256" key="2">
    <source>
        <dbReference type="ARBA" id="ARBA00046436"/>
    </source>
</evidence>
<dbReference type="AlphaFoldDB" id="A0A8C5WSU9"/>
<reference evidence="4" key="2">
    <citation type="submission" date="2025-09" db="UniProtKB">
        <authorList>
            <consortium name="Ensembl"/>
        </authorList>
    </citation>
    <scope>IDENTIFICATION</scope>
</reference>
<dbReference type="Proteomes" id="UP000694406">
    <property type="component" value="Unplaced"/>
</dbReference>
<name>A0A8C5WSU9_LATLA</name>
<comment type="similarity">
    <text evidence="1">Belongs to the EMC8/EMC9 family.</text>
</comment>
<keyword evidence="5" id="KW-1185">Reference proteome</keyword>
<accession>A0A8C5WSU9</accession>
<feature type="domain" description="MPN" evidence="3">
    <location>
        <begin position="4"/>
        <end position="143"/>
    </location>
</feature>
<reference evidence="4" key="1">
    <citation type="submission" date="2025-08" db="UniProtKB">
        <authorList>
            <consortium name="Ensembl"/>
        </authorList>
    </citation>
    <scope>IDENTIFICATION</scope>
</reference>
<evidence type="ECO:0000313" key="5">
    <source>
        <dbReference type="Proteomes" id="UP000694406"/>
    </source>
</evidence>
<dbReference type="PANTHER" id="PTHR12941">
    <property type="entry name" value="ER MEMBRANE PROTEIN COMPLEX"/>
    <property type="match status" value="1"/>
</dbReference>
<dbReference type="InterPro" id="IPR037518">
    <property type="entry name" value="MPN"/>
</dbReference>
<dbReference type="PANTHER" id="PTHR12941:SF12">
    <property type="entry name" value="ER MEMBRANE PROTEIN COMPLEX SUBUNIT 9"/>
    <property type="match status" value="1"/>
</dbReference>
<dbReference type="GO" id="GO:0045050">
    <property type="term" value="P:protein insertion into ER membrane by stop-transfer membrane-anchor sequence"/>
    <property type="evidence" value="ECO:0007669"/>
    <property type="project" value="Ensembl"/>
</dbReference>